<dbReference type="RefSeq" id="WP_189512278.1">
    <property type="nucleotide sequence ID" value="NZ_BMXG01000004.1"/>
</dbReference>
<protein>
    <recommendedName>
        <fullName evidence="5">Glycosyltransferase</fullName>
    </recommendedName>
</protein>
<organism evidence="3 4">
    <name type="scientific">Cerasicoccus arenae</name>
    <dbReference type="NCBI Taxonomy" id="424488"/>
    <lineage>
        <taxon>Bacteria</taxon>
        <taxon>Pseudomonadati</taxon>
        <taxon>Verrucomicrobiota</taxon>
        <taxon>Opitutia</taxon>
        <taxon>Puniceicoccales</taxon>
        <taxon>Cerasicoccaceae</taxon>
        <taxon>Cerasicoccus</taxon>
    </lineage>
</organism>
<comment type="caution">
    <text evidence="3">The sequence shown here is derived from an EMBL/GenBank/DDBJ whole genome shotgun (WGS) entry which is preliminary data.</text>
</comment>
<dbReference type="Proteomes" id="UP000642829">
    <property type="component" value="Unassembled WGS sequence"/>
</dbReference>
<dbReference type="PANTHER" id="PTHR34136">
    <property type="match status" value="1"/>
</dbReference>
<dbReference type="Pfam" id="PF03808">
    <property type="entry name" value="Glyco_tran_WecG"/>
    <property type="match status" value="1"/>
</dbReference>
<reference evidence="3" key="2">
    <citation type="submission" date="2020-09" db="EMBL/GenBank/DDBJ databases">
        <authorList>
            <person name="Sun Q."/>
            <person name="Kim S."/>
        </authorList>
    </citation>
    <scope>NUCLEOTIDE SEQUENCE</scope>
    <source>
        <strain evidence="3">KCTC 12870</strain>
    </source>
</reference>
<reference evidence="3" key="1">
    <citation type="journal article" date="2014" name="Int. J. Syst. Evol. Microbiol.">
        <title>Complete genome sequence of Corynebacterium casei LMG S-19264T (=DSM 44701T), isolated from a smear-ripened cheese.</title>
        <authorList>
            <consortium name="US DOE Joint Genome Institute (JGI-PGF)"/>
            <person name="Walter F."/>
            <person name="Albersmeier A."/>
            <person name="Kalinowski J."/>
            <person name="Ruckert C."/>
        </authorList>
    </citation>
    <scope>NUCLEOTIDE SEQUENCE</scope>
    <source>
        <strain evidence="3">KCTC 12870</strain>
    </source>
</reference>
<keyword evidence="4" id="KW-1185">Reference proteome</keyword>
<evidence type="ECO:0000313" key="3">
    <source>
        <dbReference type="EMBL" id="GHB95390.1"/>
    </source>
</evidence>
<sequence length="248" mass="27917">MTRVLGIDFYQGTASSAIELALKGGLTVAPSGPNLAEMDLAPMYHHALNKADLIVLDSGFLVLCWRMQQGQRLSRLSGLLLVETMLASQSFQSESEQLWVMPTMESATRTRTYLADQGVTLSPDCFYTAPYYPTGKIEDQELLQRIRQQQPRLIMINVAGGKQEVLGAWLMENLPYRPAIICTGAAIAFLTGEQANIPSWGDRFFLGWLLRIFHDPKRYVSRYWNARRLWRLLKRYGAESPAIQGGLS</sequence>
<evidence type="ECO:0000256" key="2">
    <source>
        <dbReference type="ARBA" id="ARBA00022679"/>
    </source>
</evidence>
<dbReference type="EMBL" id="BMXG01000004">
    <property type="protein sequence ID" value="GHB95390.1"/>
    <property type="molecule type" value="Genomic_DNA"/>
</dbReference>
<keyword evidence="2" id="KW-0808">Transferase</keyword>
<evidence type="ECO:0008006" key="5">
    <source>
        <dbReference type="Google" id="ProtNLM"/>
    </source>
</evidence>
<dbReference type="GO" id="GO:0016758">
    <property type="term" value="F:hexosyltransferase activity"/>
    <property type="evidence" value="ECO:0007669"/>
    <property type="project" value="TreeGrafter"/>
</dbReference>
<gene>
    <name evidence="3" type="ORF">GCM10007047_08910</name>
</gene>
<accession>A0A8J3DFJ1</accession>
<keyword evidence="1" id="KW-0328">Glycosyltransferase</keyword>
<evidence type="ECO:0000313" key="4">
    <source>
        <dbReference type="Proteomes" id="UP000642829"/>
    </source>
</evidence>
<dbReference type="AlphaFoldDB" id="A0A8J3DFJ1"/>
<evidence type="ECO:0000256" key="1">
    <source>
        <dbReference type="ARBA" id="ARBA00022676"/>
    </source>
</evidence>
<proteinExistence type="predicted"/>
<dbReference type="PANTHER" id="PTHR34136:SF1">
    <property type="entry name" value="UDP-N-ACETYL-D-MANNOSAMINURONIC ACID TRANSFERASE"/>
    <property type="match status" value="1"/>
</dbReference>
<dbReference type="InterPro" id="IPR004629">
    <property type="entry name" value="WecG_TagA_CpsF"/>
</dbReference>
<name>A0A8J3DFJ1_9BACT</name>